<evidence type="ECO:0000256" key="1">
    <source>
        <dbReference type="SAM" id="MobiDB-lite"/>
    </source>
</evidence>
<dbReference type="Proteomes" id="UP000201588">
    <property type="component" value="Segment"/>
</dbReference>
<dbReference type="OrthoDB" id="13760at10239"/>
<proteinExistence type="predicted"/>
<feature type="region of interest" description="Disordered" evidence="1">
    <location>
        <begin position="1"/>
        <end position="29"/>
    </location>
</feature>
<dbReference type="KEGG" id="vg:28799543"/>
<evidence type="ECO:0000313" key="3">
    <source>
        <dbReference type="Proteomes" id="UP000201588"/>
    </source>
</evidence>
<protein>
    <submittedName>
        <fullName evidence="2">Uncharacterized protein</fullName>
    </submittedName>
</protein>
<dbReference type="EMBL" id="KU640380">
    <property type="protein sequence ID" value="AMQ66658.1"/>
    <property type="molecule type" value="Genomic_DNA"/>
</dbReference>
<evidence type="ECO:0000313" key="2">
    <source>
        <dbReference type="EMBL" id="AMQ66658.1"/>
    </source>
</evidence>
<dbReference type="RefSeq" id="YP_009275348.1">
    <property type="nucleotide sequence ID" value="NC_030925.1"/>
</dbReference>
<feature type="compositionally biased region" description="Basic residues" evidence="1">
    <location>
        <begin position="144"/>
        <end position="155"/>
    </location>
</feature>
<accession>A0A142F1K1</accession>
<keyword evidence="3" id="KW-1185">Reference proteome</keyword>
<name>A0A142F1K1_9CAUD</name>
<feature type="region of interest" description="Disordered" evidence="1">
    <location>
        <begin position="135"/>
        <end position="174"/>
    </location>
</feature>
<organism evidence="2 3">
    <name type="scientific">Bacillus phage Shbh1</name>
    <dbReference type="NCBI Taxonomy" id="1796992"/>
    <lineage>
        <taxon>Viruses</taxon>
        <taxon>Duplodnaviria</taxon>
        <taxon>Heunggongvirae</taxon>
        <taxon>Uroviricota</taxon>
        <taxon>Caudoviricetes</taxon>
        <taxon>Herelleviridae</taxon>
        <taxon>Bastillevirinae</taxon>
        <taxon>Shalavirus</taxon>
        <taxon>Shalavirus Shbh1</taxon>
    </lineage>
</organism>
<reference evidence="2 3" key="1">
    <citation type="submission" date="2016-01" db="EMBL/GenBank/DDBJ databases">
        <title>Isolation and characterization of bacteriophages from East Africa Rift Valley soda lakes.</title>
        <authorList>
            <person name="van Zyl L.J."/>
            <person name="Nemavhulani S."/>
            <person name="Cowan D.A."/>
            <person name="Trindade M.I."/>
        </authorList>
    </citation>
    <scope>NUCLEOTIDE SEQUENCE [LARGE SCALE GENOMIC DNA]</scope>
</reference>
<dbReference type="GeneID" id="28799543"/>
<sequence>MSKDNFVKRSMARGAEARGTSAIPDSGRDAYSQARKSLKGHYRVAFTRTYERMTEKDIELRSTYGKDLISAYVGVPTDMITLKKKRTTTDHVTLTSLDEVYYVKVGKDTYGKLSVRTQRLWKNNLLIFVYQEKKVAPKPPQKAFSRKVGFKKKTTSQKSQSSRKSYNSRRKGRY</sequence>
<feature type="compositionally biased region" description="Low complexity" evidence="1">
    <location>
        <begin position="156"/>
        <end position="165"/>
    </location>
</feature>